<dbReference type="EMBL" id="ML170168">
    <property type="protein sequence ID" value="TDL23971.1"/>
    <property type="molecule type" value="Genomic_DNA"/>
</dbReference>
<keyword evidence="4" id="KW-1185">Reference proteome</keyword>
<dbReference type="InterPro" id="IPR001452">
    <property type="entry name" value="SH3_domain"/>
</dbReference>
<keyword evidence="1" id="KW-0728">SH3 domain</keyword>
<evidence type="ECO:0000256" key="1">
    <source>
        <dbReference type="ARBA" id="ARBA00022443"/>
    </source>
</evidence>
<dbReference type="OrthoDB" id="10255964at2759"/>
<dbReference type="Gene3D" id="2.30.30.40">
    <property type="entry name" value="SH3 Domains"/>
    <property type="match status" value="1"/>
</dbReference>
<dbReference type="VEuPathDB" id="FungiDB:BD410DRAFT_130682"/>
<sequence length="86" mass="9481">MFNGRVGYVPDKCLDLSLESSTKLPWVPAMKSHNLRCEVAVDLSFEKGSVIKLLIKTLGIWYVGILNGKIGYVPQEKLEILSTASA</sequence>
<dbReference type="InterPro" id="IPR036028">
    <property type="entry name" value="SH3-like_dom_sf"/>
</dbReference>
<accession>A0A4Y7Q9J7</accession>
<gene>
    <name evidence="3" type="ORF">BD410DRAFT_130682</name>
</gene>
<evidence type="ECO:0000313" key="4">
    <source>
        <dbReference type="Proteomes" id="UP000294933"/>
    </source>
</evidence>
<dbReference type="AlphaFoldDB" id="A0A4Y7Q9J7"/>
<protein>
    <recommendedName>
        <fullName evidence="2">SH3 domain-containing protein</fullName>
    </recommendedName>
</protein>
<proteinExistence type="predicted"/>
<organism evidence="3 4">
    <name type="scientific">Rickenella mellea</name>
    <dbReference type="NCBI Taxonomy" id="50990"/>
    <lineage>
        <taxon>Eukaryota</taxon>
        <taxon>Fungi</taxon>
        <taxon>Dikarya</taxon>
        <taxon>Basidiomycota</taxon>
        <taxon>Agaricomycotina</taxon>
        <taxon>Agaricomycetes</taxon>
        <taxon>Hymenochaetales</taxon>
        <taxon>Rickenellaceae</taxon>
        <taxon>Rickenella</taxon>
    </lineage>
</organism>
<feature type="domain" description="SH3" evidence="2">
    <location>
        <begin position="26"/>
        <end position="80"/>
    </location>
</feature>
<evidence type="ECO:0000259" key="2">
    <source>
        <dbReference type="Pfam" id="PF07653"/>
    </source>
</evidence>
<dbReference type="SUPFAM" id="SSF50044">
    <property type="entry name" value="SH3-domain"/>
    <property type="match status" value="1"/>
</dbReference>
<reference evidence="3 4" key="1">
    <citation type="submission" date="2018-06" db="EMBL/GenBank/DDBJ databases">
        <title>A transcriptomic atlas of mushroom development highlights an independent origin of complex multicellularity.</title>
        <authorList>
            <consortium name="DOE Joint Genome Institute"/>
            <person name="Krizsan K."/>
            <person name="Almasi E."/>
            <person name="Merenyi Z."/>
            <person name="Sahu N."/>
            <person name="Viragh M."/>
            <person name="Koszo T."/>
            <person name="Mondo S."/>
            <person name="Kiss B."/>
            <person name="Balint B."/>
            <person name="Kues U."/>
            <person name="Barry K."/>
            <person name="Hegedus J.C."/>
            <person name="Henrissat B."/>
            <person name="Johnson J."/>
            <person name="Lipzen A."/>
            <person name="Ohm R."/>
            <person name="Nagy I."/>
            <person name="Pangilinan J."/>
            <person name="Yan J."/>
            <person name="Xiong Y."/>
            <person name="Grigoriev I.V."/>
            <person name="Hibbett D.S."/>
            <person name="Nagy L.G."/>
        </authorList>
    </citation>
    <scope>NUCLEOTIDE SEQUENCE [LARGE SCALE GENOMIC DNA]</scope>
    <source>
        <strain evidence="3 4">SZMC22713</strain>
    </source>
</reference>
<name>A0A4Y7Q9J7_9AGAM</name>
<dbReference type="Pfam" id="PF07653">
    <property type="entry name" value="SH3_2"/>
    <property type="match status" value="1"/>
</dbReference>
<dbReference type="Proteomes" id="UP000294933">
    <property type="component" value="Unassembled WGS sequence"/>
</dbReference>
<evidence type="ECO:0000313" key="3">
    <source>
        <dbReference type="EMBL" id="TDL23971.1"/>
    </source>
</evidence>
<dbReference type="STRING" id="50990.A0A4Y7Q9J7"/>